<dbReference type="GO" id="GO:0008876">
    <property type="term" value="F:quinoprotein glucose dehydrogenase activity"/>
    <property type="evidence" value="ECO:0007669"/>
    <property type="project" value="TreeGrafter"/>
</dbReference>
<dbReference type="Gene3D" id="2.140.10.10">
    <property type="entry name" value="Quinoprotein alcohol dehydrogenase-like superfamily"/>
    <property type="match status" value="2"/>
</dbReference>
<reference evidence="7" key="2">
    <citation type="submission" date="2013-04" db="EMBL/GenBank/DDBJ databases">
        <title>Bisphenol A degrading Sphingobium sp. strain BiD32.</title>
        <authorList>
            <person name="Nielsen J.L."/>
            <person name="Zhou N.A."/>
            <person name="Kjeldal H."/>
        </authorList>
    </citation>
    <scope>NUCLEOTIDE SEQUENCE [LARGE SCALE GENOMIC DNA]</scope>
    <source>
        <strain evidence="7">BiD32</strain>
    </source>
</reference>
<keyword evidence="7" id="KW-1185">Reference proteome</keyword>
<feature type="region of interest" description="Disordered" evidence="4">
    <location>
        <begin position="175"/>
        <end position="196"/>
    </location>
</feature>
<name>N1MV85_9SPHN</name>
<keyword evidence="3 6" id="KW-0560">Oxidoreductase</keyword>
<evidence type="ECO:0000256" key="3">
    <source>
        <dbReference type="ARBA" id="ARBA00023002"/>
    </source>
</evidence>
<dbReference type="GO" id="GO:0047955">
    <property type="term" value="F:glycerol dehydrogenase (acceptor) activity"/>
    <property type="evidence" value="ECO:0007669"/>
    <property type="project" value="UniProtKB-EC"/>
</dbReference>
<organism evidence="6 7">
    <name type="scientific">Sphingobium indicum BiD32</name>
    <dbReference type="NCBI Taxonomy" id="1301087"/>
    <lineage>
        <taxon>Bacteria</taxon>
        <taxon>Pseudomonadati</taxon>
        <taxon>Pseudomonadota</taxon>
        <taxon>Alphaproteobacteria</taxon>
        <taxon>Sphingomonadales</taxon>
        <taxon>Sphingomonadaceae</taxon>
        <taxon>Sphingobium</taxon>
    </lineage>
</organism>
<evidence type="ECO:0000313" key="7">
    <source>
        <dbReference type="Proteomes" id="UP000013201"/>
    </source>
</evidence>
<dbReference type="EC" id="1.1.99.22" evidence="6"/>
<accession>N1MV85</accession>
<feature type="domain" description="Pyrrolo-quinoline quinone repeat" evidence="5">
    <location>
        <begin position="1"/>
        <end position="319"/>
    </location>
</feature>
<dbReference type="AlphaFoldDB" id="N1MV85"/>
<dbReference type="Pfam" id="PF01011">
    <property type="entry name" value="PQQ"/>
    <property type="match status" value="1"/>
</dbReference>
<dbReference type="PANTHER" id="PTHR32303:SF4">
    <property type="entry name" value="QUINOPROTEIN GLUCOSE DEHYDROGENASE"/>
    <property type="match status" value="1"/>
</dbReference>
<protein>
    <submittedName>
        <fullName evidence="6">Broad-specificity glycerol dehydrogenase, subunit SldA</fullName>
        <ecNumber evidence="6">1.1.99.22</ecNumber>
    </submittedName>
</protein>
<dbReference type="PANTHER" id="PTHR32303">
    <property type="entry name" value="QUINOPROTEIN ALCOHOL DEHYDROGENASE (CYTOCHROME C)"/>
    <property type="match status" value="1"/>
</dbReference>
<feature type="region of interest" description="Disordered" evidence="4">
    <location>
        <begin position="56"/>
        <end position="75"/>
    </location>
</feature>
<gene>
    <name evidence="6" type="ORF">EBBID32_35740</name>
</gene>
<evidence type="ECO:0000259" key="5">
    <source>
        <dbReference type="Pfam" id="PF01011"/>
    </source>
</evidence>
<evidence type="ECO:0000256" key="2">
    <source>
        <dbReference type="ARBA" id="ARBA00008156"/>
    </source>
</evidence>
<dbReference type="InterPro" id="IPR011047">
    <property type="entry name" value="Quinoprotein_ADH-like_sf"/>
</dbReference>
<dbReference type="EMBL" id="CAVK010000180">
    <property type="protein sequence ID" value="CCW19208.1"/>
    <property type="molecule type" value="Genomic_DNA"/>
</dbReference>
<evidence type="ECO:0000256" key="4">
    <source>
        <dbReference type="SAM" id="MobiDB-lite"/>
    </source>
</evidence>
<comment type="similarity">
    <text evidence="2">Belongs to the bacterial PQQ dehydrogenase family.</text>
</comment>
<proteinExistence type="inferred from homology"/>
<evidence type="ECO:0000313" key="6">
    <source>
        <dbReference type="EMBL" id="CCW19208.1"/>
    </source>
</evidence>
<dbReference type="SUPFAM" id="SSF50998">
    <property type="entry name" value="Quinoprotein alcohol dehydrogenase-like"/>
    <property type="match status" value="1"/>
</dbReference>
<evidence type="ECO:0000256" key="1">
    <source>
        <dbReference type="ARBA" id="ARBA00001931"/>
    </source>
</evidence>
<comment type="caution">
    <text evidence="6">The sequence shown here is derived from an EMBL/GenBank/DDBJ whole genome shotgun (WGS) entry which is preliminary data.</text>
</comment>
<dbReference type="Proteomes" id="UP000013201">
    <property type="component" value="Unassembled WGS sequence"/>
</dbReference>
<sequence>MVRRDVWDYDLGAQATLIDFPSGRGSVPALILPSKQGDIYVLDRRTGRPLFPVQERAAPRTGVEPQLRSPTQPSSTYHTLAFPQLTEADMWGMSPIDQMICRIQFRRAEYRGMYTPPTADKRFIEYPGYNGGTDWGGIAVDPVHGVIVANYNNMPNYNRLVPRQEAERLGFPVPRSEARGGDMGEAGHGSRDPQKGTPYAIAVNPGWRLPLTGLLCKRPPYGGIRAIDLRTGRTIWDRAFGTARRNGPWGIASMLPLTIGTPNNGGAVVTAGGLVFIAAATDNLIRAINLKTGKTVWQDTLPAGGQATPMVYEINGKQYLVIMAGGHHFMETPIGDALVAYALPD</sequence>
<dbReference type="InterPro" id="IPR002372">
    <property type="entry name" value="PQQ_rpt_dom"/>
</dbReference>
<comment type="cofactor">
    <cofactor evidence="1">
        <name>pyrroloquinoline quinone</name>
        <dbReference type="ChEBI" id="CHEBI:58442"/>
    </cofactor>
</comment>
<reference evidence="6 7" key="1">
    <citation type="submission" date="2013-03" db="EMBL/GenBank/DDBJ databases">
        <authorList>
            <person name="Le V."/>
        </authorList>
    </citation>
    <scope>NUCLEOTIDE SEQUENCE [LARGE SCALE GENOMIC DNA]</scope>
    <source>
        <strain evidence="6 7">BiD32</strain>
    </source>
</reference>